<comment type="catalytic activity">
    <reaction evidence="10">
        <text>5-phospho-beta-D-ribosylamine + glycine + ATP = N(1)-(5-phospho-beta-D-ribosyl)glycinamide + ADP + phosphate + H(+)</text>
        <dbReference type="Rhea" id="RHEA:17453"/>
        <dbReference type="ChEBI" id="CHEBI:15378"/>
        <dbReference type="ChEBI" id="CHEBI:30616"/>
        <dbReference type="ChEBI" id="CHEBI:43474"/>
        <dbReference type="ChEBI" id="CHEBI:57305"/>
        <dbReference type="ChEBI" id="CHEBI:58681"/>
        <dbReference type="ChEBI" id="CHEBI:143788"/>
        <dbReference type="ChEBI" id="CHEBI:456216"/>
        <dbReference type="EC" id="6.3.4.13"/>
    </reaction>
</comment>
<dbReference type="InterPro" id="IPR020562">
    <property type="entry name" value="PRibGlycinamide_synth_N"/>
</dbReference>
<dbReference type="InterPro" id="IPR000115">
    <property type="entry name" value="PRibGlycinamide_synth"/>
</dbReference>
<evidence type="ECO:0000256" key="6">
    <source>
        <dbReference type="ARBA" id="ARBA00022840"/>
    </source>
</evidence>
<evidence type="ECO:0000256" key="2">
    <source>
        <dbReference type="ARBA" id="ARBA00013255"/>
    </source>
</evidence>
<dbReference type="InterPro" id="IPR011054">
    <property type="entry name" value="Rudment_hybrid_motif"/>
</dbReference>
<proteinExistence type="inferred from homology"/>
<dbReference type="GO" id="GO:0009113">
    <property type="term" value="P:purine nucleobase biosynthetic process"/>
    <property type="evidence" value="ECO:0007669"/>
    <property type="project" value="InterPro"/>
</dbReference>
<dbReference type="InterPro" id="IPR013815">
    <property type="entry name" value="ATP_grasp_subdomain_1"/>
</dbReference>
<accession>A0AAF0BH73</accession>
<dbReference type="Proteomes" id="UP001179501">
    <property type="component" value="Chromosome"/>
</dbReference>
<keyword evidence="3 10" id="KW-0436">Ligase</keyword>
<dbReference type="GO" id="GO:0006189">
    <property type="term" value="P:'de novo' IMP biosynthetic process"/>
    <property type="evidence" value="ECO:0007669"/>
    <property type="project" value="UniProtKB-UniRule"/>
</dbReference>
<dbReference type="Pfam" id="PF02843">
    <property type="entry name" value="GARS_C"/>
    <property type="match status" value="1"/>
</dbReference>
<dbReference type="GO" id="GO:0004637">
    <property type="term" value="F:phosphoribosylamine-glycine ligase activity"/>
    <property type="evidence" value="ECO:0007669"/>
    <property type="project" value="UniProtKB-UniRule"/>
</dbReference>
<evidence type="ECO:0000256" key="4">
    <source>
        <dbReference type="ARBA" id="ARBA00022741"/>
    </source>
</evidence>
<gene>
    <name evidence="10 13" type="primary">purD</name>
    <name evidence="13" type="ORF">NY151_04990</name>
</gene>
<evidence type="ECO:0000256" key="1">
    <source>
        <dbReference type="ARBA" id="ARBA00005174"/>
    </source>
</evidence>
<dbReference type="SUPFAM" id="SSF51246">
    <property type="entry name" value="Rudiment single hybrid motif"/>
    <property type="match status" value="1"/>
</dbReference>
<feature type="domain" description="ATP-grasp" evidence="12">
    <location>
        <begin position="112"/>
        <end position="319"/>
    </location>
</feature>
<dbReference type="Gene3D" id="3.90.600.10">
    <property type="entry name" value="Phosphoribosylglycinamide synthetase, C-terminal domain"/>
    <property type="match status" value="1"/>
</dbReference>
<evidence type="ECO:0000256" key="11">
    <source>
        <dbReference type="PROSITE-ProRule" id="PRU00409"/>
    </source>
</evidence>
<dbReference type="RefSeq" id="WP_012458061.1">
    <property type="nucleotide sequence ID" value="NZ_BAABSI010000014.1"/>
</dbReference>
<evidence type="ECO:0000256" key="8">
    <source>
        <dbReference type="ARBA" id="ARBA00042242"/>
    </source>
</evidence>
<dbReference type="EC" id="6.3.4.13" evidence="2 10"/>
<dbReference type="SUPFAM" id="SSF56059">
    <property type="entry name" value="Glutathione synthetase ATP-binding domain-like"/>
    <property type="match status" value="1"/>
</dbReference>
<evidence type="ECO:0000256" key="9">
    <source>
        <dbReference type="ARBA" id="ARBA00042864"/>
    </source>
</evidence>
<dbReference type="PANTHER" id="PTHR43472:SF1">
    <property type="entry name" value="PHOSPHORIBOSYLAMINE--GLYCINE LIGASE, CHLOROPLASTIC"/>
    <property type="match status" value="1"/>
</dbReference>
<dbReference type="InterPro" id="IPR016185">
    <property type="entry name" value="PreATP-grasp_dom_sf"/>
</dbReference>
<name>A0AAF0BH73_PORGN</name>
<evidence type="ECO:0000256" key="10">
    <source>
        <dbReference type="HAMAP-Rule" id="MF_00138"/>
    </source>
</evidence>
<keyword evidence="5 10" id="KW-0658">Purine biosynthesis</keyword>
<dbReference type="Gene3D" id="3.30.470.20">
    <property type="entry name" value="ATP-grasp fold, B domain"/>
    <property type="match status" value="1"/>
</dbReference>
<dbReference type="SMART" id="SM01209">
    <property type="entry name" value="GARS_A"/>
    <property type="match status" value="1"/>
</dbReference>
<organism evidence="13 14">
    <name type="scientific">Porphyromonas gingivalis</name>
    <name type="common">Bacteroides gingivalis</name>
    <dbReference type="NCBI Taxonomy" id="837"/>
    <lineage>
        <taxon>Bacteria</taxon>
        <taxon>Pseudomonadati</taxon>
        <taxon>Bacteroidota</taxon>
        <taxon>Bacteroidia</taxon>
        <taxon>Bacteroidales</taxon>
        <taxon>Porphyromonadaceae</taxon>
        <taxon>Porphyromonas</taxon>
    </lineage>
</organism>
<dbReference type="Gene3D" id="3.40.50.20">
    <property type="match status" value="1"/>
</dbReference>
<dbReference type="GO" id="GO:0046872">
    <property type="term" value="F:metal ion binding"/>
    <property type="evidence" value="ECO:0007669"/>
    <property type="project" value="InterPro"/>
</dbReference>
<dbReference type="SMART" id="SM01210">
    <property type="entry name" value="GARS_C"/>
    <property type="match status" value="1"/>
</dbReference>
<keyword evidence="6 11" id="KW-0067">ATP-binding</keyword>
<evidence type="ECO:0000259" key="12">
    <source>
        <dbReference type="PROSITE" id="PS50975"/>
    </source>
</evidence>
<dbReference type="EMBL" id="CP116614">
    <property type="protein sequence ID" value="WCG04087.1"/>
    <property type="molecule type" value="Genomic_DNA"/>
</dbReference>
<dbReference type="NCBIfam" id="TIGR00877">
    <property type="entry name" value="purD"/>
    <property type="match status" value="1"/>
</dbReference>
<sequence>MNILLLGSGGREHALAWKIAQSPLTNKLFVAPGNGGTEDVAINIPEVDVNDFAAVAEVVQRESIDLLVVGPEEPLVRGIVDYFRNHDTLHDLLIVGPDAKGARLEGSKDFSKSFMKRHGIPTAAYQTFTADQTDAGKAFIDTMQAPYVLKADGLAAGKGVIIAPTAEEAKRELAEMLGGKFGAASRHVVIEEFLDGIECSVFVATDGKDYRILPVAKDYKRIGDGDTGLNTGGMGSVSPVPFADEAFMRKVEERIIRPTISGLIAEGIDYRGFIFVGLMNVGGDPYVVEYNCRMGDPETEVVMLRIGSDFVELIRRMAAGCIGDYQMQEDRRCAASVMLVSRGYPGSYEKGMEMDIPIPPADTILFHAGTVARDGKVYTDGGRVMAVSSYGSTPEAALQRCYIHAQQVLFDGKNYRHDIGRDMLHWPKVER</sequence>
<dbReference type="GO" id="GO:0005524">
    <property type="term" value="F:ATP binding"/>
    <property type="evidence" value="ECO:0007669"/>
    <property type="project" value="UniProtKB-UniRule"/>
</dbReference>
<dbReference type="InterPro" id="IPR020560">
    <property type="entry name" value="PRibGlycinamide_synth_C-dom"/>
</dbReference>
<dbReference type="GeneID" id="29256354"/>
<evidence type="ECO:0000313" key="14">
    <source>
        <dbReference type="Proteomes" id="UP001179501"/>
    </source>
</evidence>
<evidence type="ECO:0000256" key="3">
    <source>
        <dbReference type="ARBA" id="ARBA00022598"/>
    </source>
</evidence>
<dbReference type="Pfam" id="PF02844">
    <property type="entry name" value="GARS_N"/>
    <property type="match status" value="1"/>
</dbReference>
<dbReference type="AlphaFoldDB" id="A0AAF0BH73"/>
<protein>
    <recommendedName>
        <fullName evidence="2 10">Phosphoribosylamine--glycine ligase</fullName>
        <ecNumber evidence="2 10">6.3.4.13</ecNumber>
    </recommendedName>
    <alternativeName>
        <fullName evidence="10">GARS</fullName>
    </alternativeName>
    <alternativeName>
        <fullName evidence="8 10">Glycinamide ribonucleotide synthetase</fullName>
    </alternativeName>
    <alternativeName>
        <fullName evidence="9 10">Phosphoribosylglycinamide synthetase</fullName>
    </alternativeName>
</protein>
<comment type="similarity">
    <text evidence="7 10">Belongs to the GARS family.</text>
</comment>
<dbReference type="Pfam" id="PF01071">
    <property type="entry name" value="GARS_A"/>
    <property type="match status" value="1"/>
</dbReference>
<dbReference type="PANTHER" id="PTHR43472">
    <property type="entry name" value="PHOSPHORIBOSYLAMINE--GLYCINE LIGASE"/>
    <property type="match status" value="1"/>
</dbReference>
<keyword evidence="4 11" id="KW-0547">Nucleotide-binding</keyword>
<dbReference type="HAMAP" id="MF_00138">
    <property type="entry name" value="GARS"/>
    <property type="match status" value="1"/>
</dbReference>
<dbReference type="Gene3D" id="3.30.1490.20">
    <property type="entry name" value="ATP-grasp fold, A domain"/>
    <property type="match status" value="1"/>
</dbReference>
<dbReference type="PROSITE" id="PS50975">
    <property type="entry name" value="ATP_GRASP"/>
    <property type="match status" value="1"/>
</dbReference>
<evidence type="ECO:0000313" key="13">
    <source>
        <dbReference type="EMBL" id="WCG04087.1"/>
    </source>
</evidence>
<dbReference type="InterPro" id="IPR020561">
    <property type="entry name" value="PRibGlycinamid_synth_ATP-grasp"/>
</dbReference>
<dbReference type="SUPFAM" id="SSF52440">
    <property type="entry name" value="PreATP-grasp domain"/>
    <property type="match status" value="1"/>
</dbReference>
<evidence type="ECO:0000256" key="5">
    <source>
        <dbReference type="ARBA" id="ARBA00022755"/>
    </source>
</evidence>
<dbReference type="InterPro" id="IPR011761">
    <property type="entry name" value="ATP-grasp"/>
</dbReference>
<dbReference type="InterPro" id="IPR037123">
    <property type="entry name" value="PRibGlycinamide_synth_C_sf"/>
</dbReference>
<evidence type="ECO:0000256" key="7">
    <source>
        <dbReference type="ARBA" id="ARBA00038345"/>
    </source>
</evidence>
<comment type="pathway">
    <text evidence="1 10">Purine metabolism; IMP biosynthesis via de novo pathway; N(1)-(5-phospho-D-ribosyl)glycinamide from 5-phospho-alpha-D-ribose 1-diphosphate: step 2/2.</text>
</comment>
<reference evidence="13" key="1">
    <citation type="submission" date="2023-01" db="EMBL/GenBank/DDBJ databases">
        <title>Phages are important unrecognized players in the ecology of the oral pathogen Porphyromonas gingivalis.</title>
        <authorList>
            <person name="Matrishin C.B."/>
            <person name="Kauffman K.M."/>
        </authorList>
    </citation>
    <scope>NUCLEOTIDE SEQUENCE</scope>
    <source>
        <strain evidence="13">ATCC 49417</strain>
    </source>
</reference>